<evidence type="ECO:0000313" key="7">
    <source>
        <dbReference type="Proteomes" id="UP000254939"/>
    </source>
</evidence>
<proteinExistence type="inferred from homology"/>
<dbReference type="EMBL" id="NAAC01000045">
    <property type="protein sequence ID" value="RDJ02921.1"/>
    <property type="molecule type" value="Genomic_DNA"/>
</dbReference>
<comment type="subcellular location">
    <subcellularLocation>
        <location evidence="1">Periplasm</location>
    </subcellularLocation>
</comment>
<evidence type="ECO:0000256" key="3">
    <source>
        <dbReference type="ARBA" id="ARBA00022729"/>
    </source>
</evidence>
<dbReference type="InterPro" id="IPR030678">
    <property type="entry name" value="Peptide/Ni-bd"/>
</dbReference>
<dbReference type="FunFam" id="3.40.190.10:FF:000036">
    <property type="entry name" value="Dipeptide ABC transporter, substrate-binding protein"/>
    <property type="match status" value="1"/>
</dbReference>
<dbReference type="GO" id="GO:0043190">
    <property type="term" value="C:ATP-binding cassette (ABC) transporter complex"/>
    <property type="evidence" value="ECO:0007669"/>
    <property type="project" value="InterPro"/>
</dbReference>
<comment type="similarity">
    <text evidence="2">Belongs to the bacterial solute-binding protein 5 family.</text>
</comment>
<dbReference type="PIRSF" id="PIRSF002741">
    <property type="entry name" value="MppA"/>
    <property type="match status" value="1"/>
</dbReference>
<name>A0A370KF21_9HYPH</name>
<accession>A0A370KF21</accession>
<dbReference type="GO" id="GO:0030288">
    <property type="term" value="C:outer membrane-bounded periplasmic space"/>
    <property type="evidence" value="ECO:0007669"/>
    <property type="project" value="TreeGrafter"/>
</dbReference>
<dbReference type="OrthoDB" id="9803988at2"/>
<dbReference type="PANTHER" id="PTHR30290">
    <property type="entry name" value="PERIPLASMIC BINDING COMPONENT OF ABC TRANSPORTER"/>
    <property type="match status" value="1"/>
</dbReference>
<feature type="signal peptide" evidence="4">
    <location>
        <begin position="1"/>
        <end position="19"/>
    </location>
</feature>
<gene>
    <name evidence="6" type="ORF">B5K06_30925</name>
</gene>
<evidence type="ECO:0000256" key="4">
    <source>
        <dbReference type="SAM" id="SignalP"/>
    </source>
</evidence>
<dbReference type="GO" id="GO:1904680">
    <property type="term" value="F:peptide transmembrane transporter activity"/>
    <property type="evidence" value="ECO:0007669"/>
    <property type="project" value="TreeGrafter"/>
</dbReference>
<dbReference type="Gene3D" id="3.10.105.10">
    <property type="entry name" value="Dipeptide-binding Protein, Domain 3"/>
    <property type="match status" value="1"/>
</dbReference>
<feature type="chain" id="PRO_5016745642" evidence="4">
    <location>
        <begin position="20"/>
        <end position="529"/>
    </location>
</feature>
<feature type="domain" description="Solute-binding protein family 5" evidence="5">
    <location>
        <begin position="67"/>
        <end position="446"/>
    </location>
</feature>
<dbReference type="CDD" id="cd08493">
    <property type="entry name" value="PBP2_DppA_like"/>
    <property type="match status" value="1"/>
</dbReference>
<dbReference type="InterPro" id="IPR039424">
    <property type="entry name" value="SBP_5"/>
</dbReference>
<evidence type="ECO:0000313" key="6">
    <source>
        <dbReference type="EMBL" id="RDJ02921.1"/>
    </source>
</evidence>
<evidence type="ECO:0000259" key="5">
    <source>
        <dbReference type="Pfam" id="PF00496"/>
    </source>
</evidence>
<keyword evidence="3 4" id="KW-0732">Signal</keyword>
<dbReference type="Gene3D" id="3.40.190.10">
    <property type="entry name" value="Periplasmic binding protein-like II"/>
    <property type="match status" value="1"/>
</dbReference>
<dbReference type="Proteomes" id="UP000254939">
    <property type="component" value="Unassembled WGS sequence"/>
</dbReference>
<sequence length="529" mass="57726">MKPIIAGTTLALSIILAGAANSKSLVYCSEASPEGFDPARYTSGSTFDASSKTVYNRLVEYKRGSTEIVPALAERWEISDDGKTYTFHLRSGVHFQSNEDFKPTRDLTADDVVFSFERQSGKADFAAYANGASWSYYNDVGLAQSVESIAKVDDLTVRFTLRKPNAPFLGLLALDFASILSKEYADKLVTDNRIDDLNQKPIGTGPFQFVAYQQDAAIRYQAFGDYWGGKQPIDDLVFAITTDASTRIQRLKAGECQIAVYPVPSDIPALKEDSSLKVLQRPGLNVGYLAFNTTQKPFDDARVRRAITQAINKQAILDAVYQGAGVEAKSVLPPDMMGYNSALKTVQYDPNAARSTISQLGLTGQQVKLWAMPVSRPYNPNGRRTAELLQADLQNIGLSAQIVSFEWGEYLKRSSDPKHDGSVLAGWTADNGDPDSFLTPLLSCASVGGNNKAGWCNKDFDALLDKARSETNEAARAKLYQQAQQKAADETPWIPLANGVITVATSANVIGYQIEPSDAHRFDGVDIAE</sequence>
<dbReference type="SUPFAM" id="SSF53850">
    <property type="entry name" value="Periplasmic binding protein-like II"/>
    <property type="match status" value="1"/>
</dbReference>
<reference evidence="6 7" key="1">
    <citation type="submission" date="2017-03" db="EMBL/GenBank/DDBJ databases">
        <title>Genome analysis of Rhizobial strains effectives or ineffectives for nitrogen fixation isolated from bean seeds.</title>
        <authorList>
            <person name="Peralta H."/>
            <person name="Aguilar-Vera A."/>
            <person name="Mora Y."/>
            <person name="Vargas-Lagunas C."/>
            <person name="Girard L."/>
            <person name="Mora J."/>
        </authorList>
    </citation>
    <scope>NUCLEOTIDE SEQUENCE [LARGE SCALE GENOMIC DNA]</scope>
    <source>
        <strain evidence="6 7">CCGM3</strain>
    </source>
</reference>
<evidence type="ECO:0000256" key="1">
    <source>
        <dbReference type="ARBA" id="ARBA00004418"/>
    </source>
</evidence>
<dbReference type="PANTHER" id="PTHR30290:SF38">
    <property type="entry name" value="D,D-DIPEPTIDE-BINDING PERIPLASMIC PROTEIN DDPA-RELATED"/>
    <property type="match status" value="1"/>
</dbReference>
<evidence type="ECO:0000256" key="2">
    <source>
        <dbReference type="ARBA" id="ARBA00005695"/>
    </source>
</evidence>
<dbReference type="RefSeq" id="WP_114715638.1">
    <property type="nucleotide sequence ID" value="NZ_KZ857269.1"/>
</dbReference>
<dbReference type="Pfam" id="PF00496">
    <property type="entry name" value="SBP_bac_5"/>
    <property type="match status" value="1"/>
</dbReference>
<dbReference type="InterPro" id="IPR000914">
    <property type="entry name" value="SBP_5_dom"/>
</dbReference>
<protein>
    <submittedName>
        <fullName evidence="6">ABC transporter substrate-binding protein</fullName>
    </submittedName>
</protein>
<dbReference type="AlphaFoldDB" id="A0A370KF21"/>
<comment type="caution">
    <text evidence="6">The sequence shown here is derived from an EMBL/GenBank/DDBJ whole genome shotgun (WGS) entry which is preliminary data.</text>
</comment>
<dbReference type="Gene3D" id="3.90.76.10">
    <property type="entry name" value="Dipeptide-binding Protein, Domain 1"/>
    <property type="match status" value="1"/>
</dbReference>
<dbReference type="GO" id="GO:0042938">
    <property type="term" value="P:dipeptide transport"/>
    <property type="evidence" value="ECO:0007669"/>
    <property type="project" value="TreeGrafter"/>
</dbReference>
<organism evidence="6 7">
    <name type="scientific">Rhizobium grahamii</name>
    <dbReference type="NCBI Taxonomy" id="1120045"/>
    <lineage>
        <taxon>Bacteria</taxon>
        <taxon>Pseudomonadati</taxon>
        <taxon>Pseudomonadota</taxon>
        <taxon>Alphaproteobacteria</taxon>
        <taxon>Hyphomicrobiales</taxon>
        <taxon>Rhizobiaceae</taxon>
        <taxon>Rhizobium/Agrobacterium group</taxon>
        <taxon>Rhizobium</taxon>
    </lineage>
</organism>